<accession>A0A5B7K8Z8</accession>
<protein>
    <submittedName>
        <fullName evidence="1">Uncharacterized protein</fullName>
    </submittedName>
</protein>
<name>A0A5B7K8Z8_PORTR</name>
<proteinExistence type="predicted"/>
<sequence length="46" mass="5258">MNRASRCLRFIRRGSVTISYNFPSPQFPGNRNGCSDTLRFVSDEFG</sequence>
<dbReference type="EMBL" id="VSRR010153587">
    <property type="protein sequence ID" value="MPD06902.1"/>
    <property type="molecule type" value="Genomic_DNA"/>
</dbReference>
<dbReference type="AlphaFoldDB" id="A0A5B7K8Z8"/>
<evidence type="ECO:0000313" key="2">
    <source>
        <dbReference type="Proteomes" id="UP000324222"/>
    </source>
</evidence>
<evidence type="ECO:0000313" key="1">
    <source>
        <dbReference type="EMBL" id="MPD06902.1"/>
    </source>
</evidence>
<comment type="caution">
    <text evidence="1">The sequence shown here is derived from an EMBL/GenBank/DDBJ whole genome shotgun (WGS) entry which is preliminary data.</text>
</comment>
<organism evidence="1 2">
    <name type="scientific">Portunus trituberculatus</name>
    <name type="common">Swimming crab</name>
    <name type="synonym">Neptunus trituberculatus</name>
    <dbReference type="NCBI Taxonomy" id="210409"/>
    <lineage>
        <taxon>Eukaryota</taxon>
        <taxon>Metazoa</taxon>
        <taxon>Ecdysozoa</taxon>
        <taxon>Arthropoda</taxon>
        <taxon>Crustacea</taxon>
        <taxon>Multicrustacea</taxon>
        <taxon>Malacostraca</taxon>
        <taxon>Eumalacostraca</taxon>
        <taxon>Eucarida</taxon>
        <taxon>Decapoda</taxon>
        <taxon>Pleocyemata</taxon>
        <taxon>Brachyura</taxon>
        <taxon>Eubrachyura</taxon>
        <taxon>Portunoidea</taxon>
        <taxon>Portunidae</taxon>
        <taxon>Portuninae</taxon>
        <taxon>Portunus</taxon>
    </lineage>
</organism>
<keyword evidence="2" id="KW-1185">Reference proteome</keyword>
<gene>
    <name evidence="1" type="ORF">E2C01_102735</name>
</gene>
<dbReference type="Proteomes" id="UP000324222">
    <property type="component" value="Unassembled WGS sequence"/>
</dbReference>
<reference evidence="1 2" key="1">
    <citation type="submission" date="2019-05" db="EMBL/GenBank/DDBJ databases">
        <title>Another draft genome of Portunus trituberculatus and its Hox gene families provides insights of decapod evolution.</title>
        <authorList>
            <person name="Jeong J.-H."/>
            <person name="Song I."/>
            <person name="Kim S."/>
            <person name="Choi T."/>
            <person name="Kim D."/>
            <person name="Ryu S."/>
            <person name="Kim W."/>
        </authorList>
    </citation>
    <scope>NUCLEOTIDE SEQUENCE [LARGE SCALE GENOMIC DNA]</scope>
    <source>
        <tissue evidence="1">Muscle</tissue>
    </source>
</reference>